<dbReference type="HOGENOM" id="CLU_2264563_0_0_1"/>
<accession>A0A0D0DHI5</accession>
<keyword evidence="2" id="KW-1185">Reference proteome</keyword>
<gene>
    <name evidence="1" type="ORF">PAXRUDRAFT_824665</name>
</gene>
<reference evidence="2" key="2">
    <citation type="submission" date="2015-01" db="EMBL/GenBank/DDBJ databases">
        <title>Evolutionary Origins and Diversification of the Mycorrhizal Mutualists.</title>
        <authorList>
            <consortium name="DOE Joint Genome Institute"/>
            <consortium name="Mycorrhizal Genomics Consortium"/>
            <person name="Kohler A."/>
            <person name="Kuo A."/>
            <person name="Nagy L.G."/>
            <person name="Floudas D."/>
            <person name="Copeland A."/>
            <person name="Barry K.W."/>
            <person name="Cichocki N."/>
            <person name="Veneault-Fourrey C."/>
            <person name="LaButti K."/>
            <person name="Lindquist E.A."/>
            <person name="Lipzen A."/>
            <person name="Lundell T."/>
            <person name="Morin E."/>
            <person name="Murat C."/>
            <person name="Riley R."/>
            <person name="Ohm R."/>
            <person name="Sun H."/>
            <person name="Tunlid A."/>
            <person name="Henrissat B."/>
            <person name="Grigoriev I.V."/>
            <person name="Hibbett D.S."/>
            <person name="Martin F."/>
        </authorList>
    </citation>
    <scope>NUCLEOTIDE SEQUENCE [LARGE SCALE GENOMIC DNA]</scope>
    <source>
        <strain evidence="2">Ve08.2h10</strain>
    </source>
</reference>
<dbReference type="Proteomes" id="UP000054538">
    <property type="component" value="Unassembled WGS sequence"/>
</dbReference>
<evidence type="ECO:0000313" key="1">
    <source>
        <dbReference type="EMBL" id="KIK97707.1"/>
    </source>
</evidence>
<evidence type="ECO:0000313" key="2">
    <source>
        <dbReference type="Proteomes" id="UP000054538"/>
    </source>
</evidence>
<sequence length="103" mass="11145">MGSPIECQGPFVIKAFANAEKKLSAIVGLTVLRPASSNILFSRKRLALTASTIQGVIAWTTLMNVRNSTPGDYSSHLSLMVPELAVIMRRIISRSEVTSNDTP</sequence>
<proteinExistence type="predicted"/>
<dbReference type="EMBL" id="KN824924">
    <property type="protein sequence ID" value="KIK97707.1"/>
    <property type="molecule type" value="Genomic_DNA"/>
</dbReference>
<dbReference type="InParanoid" id="A0A0D0DHI5"/>
<dbReference type="AlphaFoldDB" id="A0A0D0DHI5"/>
<name>A0A0D0DHI5_9AGAM</name>
<reference evidence="1 2" key="1">
    <citation type="submission" date="2014-04" db="EMBL/GenBank/DDBJ databases">
        <authorList>
            <consortium name="DOE Joint Genome Institute"/>
            <person name="Kuo A."/>
            <person name="Kohler A."/>
            <person name="Jargeat P."/>
            <person name="Nagy L.G."/>
            <person name="Floudas D."/>
            <person name="Copeland A."/>
            <person name="Barry K.W."/>
            <person name="Cichocki N."/>
            <person name="Veneault-Fourrey C."/>
            <person name="LaButti K."/>
            <person name="Lindquist E.A."/>
            <person name="Lipzen A."/>
            <person name="Lundell T."/>
            <person name="Morin E."/>
            <person name="Murat C."/>
            <person name="Sun H."/>
            <person name="Tunlid A."/>
            <person name="Henrissat B."/>
            <person name="Grigoriev I.V."/>
            <person name="Hibbett D.S."/>
            <person name="Martin F."/>
            <person name="Nordberg H.P."/>
            <person name="Cantor M.N."/>
            <person name="Hua S.X."/>
        </authorList>
    </citation>
    <scope>NUCLEOTIDE SEQUENCE [LARGE SCALE GENOMIC DNA]</scope>
    <source>
        <strain evidence="1 2">Ve08.2h10</strain>
    </source>
</reference>
<organism evidence="1 2">
    <name type="scientific">Paxillus rubicundulus Ve08.2h10</name>
    <dbReference type="NCBI Taxonomy" id="930991"/>
    <lineage>
        <taxon>Eukaryota</taxon>
        <taxon>Fungi</taxon>
        <taxon>Dikarya</taxon>
        <taxon>Basidiomycota</taxon>
        <taxon>Agaricomycotina</taxon>
        <taxon>Agaricomycetes</taxon>
        <taxon>Agaricomycetidae</taxon>
        <taxon>Boletales</taxon>
        <taxon>Paxilineae</taxon>
        <taxon>Paxillaceae</taxon>
        <taxon>Paxillus</taxon>
    </lineage>
</organism>
<protein>
    <submittedName>
        <fullName evidence="1">Uncharacterized protein</fullName>
    </submittedName>
</protein>